<dbReference type="InterPro" id="IPR003370">
    <property type="entry name" value="Chromate_transpt"/>
</dbReference>
<evidence type="ECO:0000313" key="9">
    <source>
        <dbReference type="Proteomes" id="UP000093199"/>
    </source>
</evidence>
<dbReference type="GO" id="GO:0015109">
    <property type="term" value="F:chromate transmembrane transporter activity"/>
    <property type="evidence" value="ECO:0007669"/>
    <property type="project" value="InterPro"/>
</dbReference>
<evidence type="ECO:0000256" key="6">
    <source>
        <dbReference type="ARBA" id="ARBA00023136"/>
    </source>
</evidence>
<gene>
    <name evidence="8" type="ORF">A6M13_11935</name>
</gene>
<keyword evidence="6 7" id="KW-0472">Membrane</keyword>
<keyword evidence="3" id="KW-1003">Cell membrane</keyword>
<comment type="subcellular location">
    <subcellularLocation>
        <location evidence="1">Cell membrane</location>
        <topology evidence="1">Multi-pass membrane protein</topology>
    </subcellularLocation>
</comment>
<dbReference type="EMBL" id="MASJ01000007">
    <property type="protein sequence ID" value="OCS86902.1"/>
    <property type="molecule type" value="Genomic_DNA"/>
</dbReference>
<keyword evidence="5 7" id="KW-1133">Transmembrane helix</keyword>
<dbReference type="PANTHER" id="PTHR43663:SF1">
    <property type="entry name" value="CHROMATE TRANSPORTER"/>
    <property type="match status" value="1"/>
</dbReference>
<accession>A0A1C0YI80</accession>
<dbReference type="GO" id="GO:0005886">
    <property type="term" value="C:plasma membrane"/>
    <property type="evidence" value="ECO:0007669"/>
    <property type="project" value="UniProtKB-SubCell"/>
</dbReference>
<dbReference type="STRING" id="33978.A6M13_11935"/>
<comment type="caution">
    <text evidence="8">The sequence shown here is derived from an EMBL/GenBank/DDBJ whole genome shotgun (WGS) entry which is preliminary data.</text>
</comment>
<feature type="transmembrane region" description="Helical" evidence="7">
    <location>
        <begin position="63"/>
        <end position="91"/>
    </location>
</feature>
<dbReference type="InterPro" id="IPR052518">
    <property type="entry name" value="CHR_Transporter"/>
</dbReference>
<evidence type="ECO:0000256" key="7">
    <source>
        <dbReference type="SAM" id="Phobius"/>
    </source>
</evidence>
<evidence type="ECO:0000256" key="3">
    <source>
        <dbReference type="ARBA" id="ARBA00022475"/>
    </source>
</evidence>
<keyword evidence="9" id="KW-1185">Reference proteome</keyword>
<sequence length="174" mass="18290">MGFFRAGILGFGGGPTAIPLMKKEVVDNYGFMDSDEFAKQIAIGNTLPGPIATKLAGSIGFQVAGWLGMLNAIFASMLPSAILMIVLLGTLAKYREVGWVNGMTNGVVPIVGVMMAVLTWEFFTKANKQLGLKLAIPLLIASIVAMEVLGIHPGIVIAILLFLAFALPVKGAKA</sequence>
<reference evidence="8 9" key="1">
    <citation type="submission" date="2016-07" db="EMBL/GenBank/DDBJ databases">
        <title>Caryophanon tenue genome sequencing.</title>
        <authorList>
            <person name="Verma A."/>
            <person name="Pal Y."/>
            <person name="Krishnamurthi S."/>
        </authorList>
    </citation>
    <scope>NUCLEOTIDE SEQUENCE [LARGE SCALE GENOMIC DNA]</scope>
    <source>
        <strain evidence="8 9">DSM 14152</strain>
    </source>
</reference>
<evidence type="ECO:0000256" key="5">
    <source>
        <dbReference type="ARBA" id="ARBA00022989"/>
    </source>
</evidence>
<evidence type="ECO:0000313" key="8">
    <source>
        <dbReference type="EMBL" id="OCS86902.1"/>
    </source>
</evidence>
<dbReference type="OrthoDB" id="9027281at2"/>
<keyword evidence="4 7" id="KW-0812">Transmembrane</keyword>
<protein>
    <submittedName>
        <fullName evidence="8">Chromate transporter</fullName>
    </submittedName>
</protein>
<feature type="transmembrane region" description="Helical" evidence="7">
    <location>
        <begin position="135"/>
        <end position="167"/>
    </location>
</feature>
<dbReference type="AlphaFoldDB" id="A0A1C0YI80"/>
<dbReference type="PANTHER" id="PTHR43663">
    <property type="entry name" value="CHROMATE TRANSPORT PROTEIN-RELATED"/>
    <property type="match status" value="1"/>
</dbReference>
<dbReference type="Proteomes" id="UP000093199">
    <property type="component" value="Unassembled WGS sequence"/>
</dbReference>
<name>A0A1C0YI80_9BACL</name>
<evidence type="ECO:0000256" key="2">
    <source>
        <dbReference type="ARBA" id="ARBA00005262"/>
    </source>
</evidence>
<feature type="transmembrane region" description="Helical" evidence="7">
    <location>
        <begin position="103"/>
        <end position="123"/>
    </location>
</feature>
<evidence type="ECO:0000256" key="1">
    <source>
        <dbReference type="ARBA" id="ARBA00004651"/>
    </source>
</evidence>
<proteinExistence type="inferred from homology"/>
<dbReference type="Pfam" id="PF02417">
    <property type="entry name" value="Chromate_transp"/>
    <property type="match status" value="1"/>
</dbReference>
<evidence type="ECO:0000256" key="4">
    <source>
        <dbReference type="ARBA" id="ARBA00022692"/>
    </source>
</evidence>
<organism evidence="8 9">
    <name type="scientific">Caryophanon tenue</name>
    <dbReference type="NCBI Taxonomy" id="33978"/>
    <lineage>
        <taxon>Bacteria</taxon>
        <taxon>Bacillati</taxon>
        <taxon>Bacillota</taxon>
        <taxon>Bacilli</taxon>
        <taxon>Bacillales</taxon>
        <taxon>Caryophanaceae</taxon>
        <taxon>Caryophanon</taxon>
    </lineage>
</organism>
<comment type="similarity">
    <text evidence="2">Belongs to the chromate ion transporter (CHR) (TC 2.A.51) family.</text>
</comment>